<evidence type="ECO:0000256" key="2">
    <source>
        <dbReference type="ARBA" id="ARBA00009874"/>
    </source>
</evidence>
<evidence type="ECO:0000256" key="4">
    <source>
        <dbReference type="ARBA" id="ARBA00022692"/>
    </source>
</evidence>
<evidence type="ECO:0000256" key="10">
    <source>
        <dbReference type="ARBA" id="ARBA00023136"/>
    </source>
</evidence>
<reference evidence="13 14" key="2">
    <citation type="journal article" date="2007" name="BMC Biol.">
        <title>A 100%-complete sequence reveals unusually simple genomic features in the hot-spring red alga Cyanidioschyzon merolae.</title>
        <authorList>
            <person name="Nozaki H."/>
            <person name="Takano H."/>
            <person name="Misumi O."/>
            <person name="Terasawa K."/>
            <person name="Matsuzaki M."/>
            <person name="Maruyama S."/>
            <person name="Nishida K."/>
            <person name="Yagisawa F."/>
            <person name="Yoshida Y."/>
            <person name="Fujiwara T."/>
            <person name="Takio S."/>
            <person name="Tamura K."/>
            <person name="Chung S.J."/>
            <person name="Nakamura S."/>
            <person name="Kuroiwa H."/>
            <person name="Tanaka K."/>
            <person name="Sato N."/>
            <person name="Kuroiwa T."/>
        </authorList>
    </citation>
    <scope>NUCLEOTIDE SEQUENCE [LARGE SCALE GENOMIC DNA]</scope>
    <source>
        <strain evidence="13 14">10D</strain>
    </source>
</reference>
<feature type="region of interest" description="Disordered" evidence="12">
    <location>
        <begin position="96"/>
        <end position="119"/>
    </location>
</feature>
<keyword evidence="8" id="KW-0811">Translocation</keyword>
<reference evidence="13 14" key="1">
    <citation type="journal article" date="2004" name="Nature">
        <title>Genome sequence of the ultrasmall unicellular red alga Cyanidioschyzon merolae 10D.</title>
        <authorList>
            <person name="Matsuzaki M."/>
            <person name="Misumi O."/>
            <person name="Shin-i T."/>
            <person name="Maruyama S."/>
            <person name="Takahara M."/>
            <person name="Miyagishima S."/>
            <person name="Mori T."/>
            <person name="Nishida K."/>
            <person name="Yagisawa F."/>
            <person name="Nishida K."/>
            <person name="Yoshida Y."/>
            <person name="Nishimura Y."/>
            <person name="Nakao S."/>
            <person name="Kobayashi T."/>
            <person name="Momoyama Y."/>
            <person name="Higashiyama T."/>
            <person name="Minoda A."/>
            <person name="Sano M."/>
            <person name="Nomoto H."/>
            <person name="Oishi K."/>
            <person name="Hayashi H."/>
            <person name="Ohta F."/>
            <person name="Nishizaka S."/>
            <person name="Haga S."/>
            <person name="Miura S."/>
            <person name="Morishita T."/>
            <person name="Kabeya Y."/>
            <person name="Terasawa K."/>
            <person name="Suzuki Y."/>
            <person name="Ishii Y."/>
            <person name="Asakawa S."/>
            <person name="Takano H."/>
            <person name="Ohta N."/>
            <person name="Kuroiwa H."/>
            <person name="Tanaka K."/>
            <person name="Shimizu N."/>
            <person name="Sugano S."/>
            <person name="Sato N."/>
            <person name="Nozaki H."/>
            <person name="Ogasawara N."/>
            <person name="Kohara Y."/>
            <person name="Kuroiwa T."/>
        </authorList>
    </citation>
    <scope>NUCLEOTIDE SEQUENCE [LARGE SCALE GENOMIC DNA]</scope>
    <source>
        <strain evidence="13 14">10D</strain>
    </source>
</reference>
<evidence type="ECO:0000256" key="7">
    <source>
        <dbReference type="ARBA" id="ARBA00022989"/>
    </source>
</evidence>
<evidence type="ECO:0000256" key="1">
    <source>
        <dbReference type="ARBA" id="ARBA00004572"/>
    </source>
</evidence>
<keyword evidence="11" id="KW-0675">Receptor</keyword>
<dbReference type="OrthoDB" id="10016939at2759"/>
<dbReference type="CDD" id="cd22884">
    <property type="entry name" value="TOM22"/>
    <property type="match status" value="1"/>
</dbReference>
<protein>
    <submittedName>
        <fullName evidence="13">Uncharacterized protein</fullName>
    </submittedName>
</protein>
<evidence type="ECO:0000256" key="6">
    <source>
        <dbReference type="ARBA" id="ARBA00022927"/>
    </source>
</evidence>
<dbReference type="Proteomes" id="UP000007014">
    <property type="component" value="Chromosome 7"/>
</dbReference>
<keyword evidence="6" id="KW-0653">Protein transport</keyword>
<keyword evidence="7" id="KW-1133">Transmembrane helix</keyword>
<dbReference type="AlphaFoldDB" id="M1V7A6"/>
<evidence type="ECO:0000256" key="5">
    <source>
        <dbReference type="ARBA" id="ARBA00022787"/>
    </source>
</evidence>
<dbReference type="EMBL" id="AP006489">
    <property type="protein sequence ID" value="BAM79629.1"/>
    <property type="molecule type" value="Genomic_DNA"/>
</dbReference>
<evidence type="ECO:0000313" key="13">
    <source>
        <dbReference type="EMBL" id="BAM79629.1"/>
    </source>
</evidence>
<dbReference type="GO" id="GO:0005741">
    <property type="term" value="C:mitochondrial outer membrane"/>
    <property type="evidence" value="ECO:0007669"/>
    <property type="project" value="UniProtKB-SubCell"/>
</dbReference>
<keyword evidence="4" id="KW-0812">Transmembrane</keyword>
<comment type="subcellular location">
    <subcellularLocation>
        <location evidence="1">Mitochondrion outer membrane</location>
        <topology evidence="1">Single-pass membrane protein</topology>
    </subcellularLocation>
</comment>
<evidence type="ECO:0000256" key="8">
    <source>
        <dbReference type="ARBA" id="ARBA00023010"/>
    </source>
</evidence>
<dbReference type="Pfam" id="PF04281">
    <property type="entry name" value="Tom22"/>
    <property type="match status" value="1"/>
</dbReference>
<gene>
    <name evidence="13" type="ORF">CYME_CMG115C</name>
</gene>
<keyword evidence="9" id="KW-0496">Mitochondrion</keyword>
<proteinExistence type="inferred from homology"/>
<dbReference type="KEGG" id="cme:CYME_CMG115C"/>
<name>M1V7A6_CYAM1</name>
<evidence type="ECO:0000256" key="11">
    <source>
        <dbReference type="ARBA" id="ARBA00023170"/>
    </source>
</evidence>
<evidence type="ECO:0000256" key="12">
    <source>
        <dbReference type="SAM" id="MobiDB-lite"/>
    </source>
</evidence>
<dbReference type="RefSeq" id="XP_005535915.1">
    <property type="nucleotide sequence ID" value="XM_005535858.1"/>
</dbReference>
<keyword evidence="14" id="KW-1185">Reference proteome</keyword>
<accession>M1V7A6</accession>
<dbReference type="GO" id="GO:0006886">
    <property type="term" value="P:intracellular protein transport"/>
    <property type="evidence" value="ECO:0007669"/>
    <property type="project" value="InterPro"/>
</dbReference>
<evidence type="ECO:0000256" key="9">
    <source>
        <dbReference type="ARBA" id="ARBA00023128"/>
    </source>
</evidence>
<comment type="similarity">
    <text evidence="2">Belongs to the Tom22 family.</text>
</comment>
<organism evidence="13 14">
    <name type="scientific">Cyanidioschyzon merolae (strain NIES-3377 / 10D)</name>
    <name type="common">Unicellular red alga</name>
    <dbReference type="NCBI Taxonomy" id="280699"/>
    <lineage>
        <taxon>Eukaryota</taxon>
        <taxon>Rhodophyta</taxon>
        <taxon>Bangiophyceae</taxon>
        <taxon>Cyanidiales</taxon>
        <taxon>Cyanidiaceae</taxon>
        <taxon>Cyanidioschyzon</taxon>
    </lineage>
</organism>
<feature type="compositionally biased region" description="Low complexity" evidence="12">
    <location>
        <begin position="96"/>
        <end position="113"/>
    </location>
</feature>
<keyword evidence="3" id="KW-0813">Transport</keyword>
<evidence type="ECO:0000313" key="14">
    <source>
        <dbReference type="Proteomes" id="UP000007014"/>
    </source>
</evidence>
<evidence type="ECO:0000256" key="3">
    <source>
        <dbReference type="ARBA" id="ARBA00022448"/>
    </source>
</evidence>
<dbReference type="GeneID" id="16993231"/>
<sequence length="119" mass="12914">MARLFEVPPDSIAAKKREHNWWNRTVDQLEDWKDSVTETKWYQRVERVASSGYTFVRRAFGLGGRVAWISATSALVLVVPLVYEIDRELDANAASSSAAAAGGSGVGSSSTAGRPAATR</sequence>
<keyword evidence="10" id="KW-0472">Membrane</keyword>
<dbReference type="InterPro" id="IPR005683">
    <property type="entry name" value="Tom22"/>
</dbReference>
<keyword evidence="5" id="KW-1000">Mitochondrion outer membrane</keyword>